<dbReference type="EMBL" id="BAABGA010000029">
    <property type="protein sequence ID" value="GAA4452371.1"/>
    <property type="molecule type" value="Genomic_DNA"/>
</dbReference>
<dbReference type="SMART" id="SM00530">
    <property type="entry name" value="HTH_XRE"/>
    <property type="match status" value="1"/>
</dbReference>
<dbReference type="Pfam" id="PF01381">
    <property type="entry name" value="HTH_3"/>
    <property type="match status" value="1"/>
</dbReference>
<dbReference type="InterPro" id="IPR010982">
    <property type="entry name" value="Lambda_DNA-bd_dom_sf"/>
</dbReference>
<keyword evidence="4" id="KW-1185">Reference proteome</keyword>
<accession>A0ABP8MNB2</accession>
<evidence type="ECO:0000313" key="3">
    <source>
        <dbReference type="EMBL" id="GAA4452371.1"/>
    </source>
</evidence>
<dbReference type="PROSITE" id="PS50943">
    <property type="entry name" value="HTH_CROC1"/>
    <property type="match status" value="1"/>
</dbReference>
<keyword evidence="1" id="KW-0238">DNA-binding</keyword>
<proteinExistence type="predicted"/>
<gene>
    <name evidence="3" type="ORF">GCM10023156_21580</name>
</gene>
<reference evidence="4" key="1">
    <citation type="journal article" date="2019" name="Int. J. Syst. Evol. Microbiol.">
        <title>The Global Catalogue of Microorganisms (GCM) 10K type strain sequencing project: providing services to taxonomists for standard genome sequencing and annotation.</title>
        <authorList>
            <consortium name="The Broad Institute Genomics Platform"/>
            <consortium name="The Broad Institute Genome Sequencing Center for Infectious Disease"/>
            <person name="Wu L."/>
            <person name="Ma J."/>
        </authorList>
    </citation>
    <scope>NUCLEOTIDE SEQUENCE [LARGE SCALE GENOMIC DNA]</scope>
    <source>
        <strain evidence="4">JCM 17759</strain>
    </source>
</reference>
<sequence length="107" mass="11907">MKVQEVDIGNAIRELREAKDVTQEEVANALGVTVNFISQVENGRRKLSSTKMETLAGFFEIPLSFIYVLADDGRKKGVGLLQNLVYKSLAIKPSERPKLRQKAATTK</sequence>
<dbReference type="CDD" id="cd00093">
    <property type="entry name" value="HTH_XRE"/>
    <property type="match status" value="1"/>
</dbReference>
<dbReference type="RefSeq" id="WP_345321870.1">
    <property type="nucleotide sequence ID" value="NZ_BAABGA010000029.1"/>
</dbReference>
<dbReference type="Gene3D" id="1.10.260.40">
    <property type="entry name" value="lambda repressor-like DNA-binding domains"/>
    <property type="match status" value="1"/>
</dbReference>
<protein>
    <recommendedName>
        <fullName evidence="2">HTH cro/C1-type domain-containing protein</fullName>
    </recommendedName>
</protein>
<dbReference type="PANTHER" id="PTHR46558">
    <property type="entry name" value="TRACRIPTIONAL REGULATORY PROTEIN-RELATED-RELATED"/>
    <property type="match status" value="1"/>
</dbReference>
<evidence type="ECO:0000313" key="4">
    <source>
        <dbReference type="Proteomes" id="UP001500840"/>
    </source>
</evidence>
<dbReference type="Proteomes" id="UP001500840">
    <property type="component" value="Unassembled WGS sequence"/>
</dbReference>
<evidence type="ECO:0000256" key="1">
    <source>
        <dbReference type="ARBA" id="ARBA00023125"/>
    </source>
</evidence>
<organism evidence="3 4">
    <name type="scientific">Novipirellula rosea</name>
    <dbReference type="NCBI Taxonomy" id="1031540"/>
    <lineage>
        <taxon>Bacteria</taxon>
        <taxon>Pseudomonadati</taxon>
        <taxon>Planctomycetota</taxon>
        <taxon>Planctomycetia</taxon>
        <taxon>Pirellulales</taxon>
        <taxon>Pirellulaceae</taxon>
        <taxon>Novipirellula</taxon>
    </lineage>
</organism>
<feature type="domain" description="HTH cro/C1-type" evidence="2">
    <location>
        <begin position="12"/>
        <end position="66"/>
    </location>
</feature>
<evidence type="ECO:0000259" key="2">
    <source>
        <dbReference type="PROSITE" id="PS50943"/>
    </source>
</evidence>
<dbReference type="PANTHER" id="PTHR46558:SF4">
    <property type="entry name" value="DNA-BIDING PHAGE PROTEIN"/>
    <property type="match status" value="1"/>
</dbReference>
<name>A0ABP8MNB2_9BACT</name>
<comment type="caution">
    <text evidence="3">The sequence shown here is derived from an EMBL/GenBank/DDBJ whole genome shotgun (WGS) entry which is preliminary data.</text>
</comment>
<dbReference type="InterPro" id="IPR001387">
    <property type="entry name" value="Cro/C1-type_HTH"/>
</dbReference>
<dbReference type="SUPFAM" id="SSF47413">
    <property type="entry name" value="lambda repressor-like DNA-binding domains"/>
    <property type="match status" value="1"/>
</dbReference>